<dbReference type="CDD" id="cd04182">
    <property type="entry name" value="GT_2_like_f"/>
    <property type="match status" value="1"/>
</dbReference>
<dbReference type="InterPro" id="IPR025877">
    <property type="entry name" value="MobA-like_NTP_Trfase"/>
</dbReference>
<feature type="domain" description="MobA-like NTP transferase" evidence="1">
    <location>
        <begin position="5"/>
        <end position="168"/>
    </location>
</feature>
<protein>
    <submittedName>
        <fullName evidence="2">Putative MobA-like protein</fullName>
    </submittedName>
</protein>
<proteinExistence type="predicted"/>
<dbReference type="InterPro" id="IPR029044">
    <property type="entry name" value="Nucleotide-diphossugar_trans"/>
</dbReference>
<gene>
    <name evidence="2" type="ORF">KL86CLO1_10538</name>
</gene>
<evidence type="ECO:0000313" key="2">
    <source>
        <dbReference type="EMBL" id="SBV94619.1"/>
    </source>
</evidence>
<organism evidence="2">
    <name type="scientific">uncultured Eubacteriales bacterium</name>
    <dbReference type="NCBI Taxonomy" id="172733"/>
    <lineage>
        <taxon>Bacteria</taxon>
        <taxon>Bacillati</taxon>
        <taxon>Bacillota</taxon>
        <taxon>Clostridia</taxon>
        <taxon>Eubacteriales</taxon>
        <taxon>environmental samples</taxon>
    </lineage>
</organism>
<name>A0A212J577_9FIRM</name>
<evidence type="ECO:0000259" key="1">
    <source>
        <dbReference type="Pfam" id="PF12804"/>
    </source>
</evidence>
<dbReference type="AlphaFoldDB" id="A0A212J577"/>
<accession>A0A212J577</accession>
<dbReference type="GO" id="GO:0016779">
    <property type="term" value="F:nucleotidyltransferase activity"/>
    <property type="evidence" value="ECO:0007669"/>
    <property type="project" value="UniProtKB-ARBA"/>
</dbReference>
<dbReference type="Gene3D" id="3.90.550.10">
    <property type="entry name" value="Spore Coat Polysaccharide Biosynthesis Protein SpsA, Chain A"/>
    <property type="match status" value="1"/>
</dbReference>
<dbReference type="SUPFAM" id="SSF53448">
    <property type="entry name" value="Nucleotide-diphospho-sugar transferases"/>
    <property type="match status" value="1"/>
</dbReference>
<reference evidence="2" key="1">
    <citation type="submission" date="2016-04" db="EMBL/GenBank/DDBJ databases">
        <authorList>
            <person name="Evans L.H."/>
            <person name="Alamgir A."/>
            <person name="Owens N."/>
            <person name="Weber N.D."/>
            <person name="Virtaneva K."/>
            <person name="Barbian K."/>
            <person name="Babar A."/>
            <person name="Rosenke K."/>
        </authorList>
    </citation>
    <scope>NUCLEOTIDE SEQUENCE</scope>
    <source>
        <strain evidence="2">86</strain>
    </source>
</reference>
<dbReference type="PANTHER" id="PTHR43777">
    <property type="entry name" value="MOLYBDENUM COFACTOR CYTIDYLYLTRANSFERASE"/>
    <property type="match status" value="1"/>
</dbReference>
<sequence length="220" mass="24011">MKVNGLILAAGLSSRMGSFKPLMPVGAETLIERSTQSMLSGGAHHVTVVLGYRAAEAEAVLRGRFSPKRVSIVHNPNYESTDMLASAKIGIAALPACEAFFLLPGDMPAVDSETFWAVRAAMQSTGASLAFPTLEGRRKHPPLISARCVPSILAFDGTGGLREVWRQYASETAEVAVDDAGCLFDADTPEDYRRLLRYVEKKQRVFEPRKRRNACNARNQ</sequence>
<dbReference type="PANTHER" id="PTHR43777:SF1">
    <property type="entry name" value="MOLYBDENUM COFACTOR CYTIDYLYLTRANSFERASE"/>
    <property type="match status" value="1"/>
</dbReference>
<dbReference type="EMBL" id="FLUN01000001">
    <property type="protein sequence ID" value="SBV94619.1"/>
    <property type="molecule type" value="Genomic_DNA"/>
</dbReference>
<dbReference type="Pfam" id="PF12804">
    <property type="entry name" value="NTP_transf_3"/>
    <property type="match status" value="1"/>
</dbReference>